<proteinExistence type="predicted"/>
<keyword evidence="3" id="KW-1185">Reference proteome</keyword>
<dbReference type="EMBL" id="JASPKY010000437">
    <property type="protein sequence ID" value="KAK9700444.1"/>
    <property type="molecule type" value="Genomic_DNA"/>
</dbReference>
<comment type="caution">
    <text evidence="2">The sequence shown here is derived from an EMBL/GenBank/DDBJ whole genome shotgun (WGS) entry which is preliminary data.</text>
</comment>
<sequence length="100" mass="10568">MPIGSTTNKGSETDGSTGTTWTDKPTPGISIRGSTTNKGSETDGSTGTTWTDKPTPGISISTETSTETSSTETTSETRTESSSIDYWSTWGSWLYNAVKD</sequence>
<accession>A0AAW1JC28</accession>
<evidence type="ECO:0000313" key="2">
    <source>
        <dbReference type="EMBL" id="KAK9700444.1"/>
    </source>
</evidence>
<feature type="compositionally biased region" description="Polar residues" evidence="1">
    <location>
        <begin position="32"/>
        <end position="52"/>
    </location>
</feature>
<reference evidence="2 3" key="1">
    <citation type="journal article" date="2024" name="BMC Genomics">
        <title>De novo assembly and annotation of Popillia japonica's genome with initial clues to its potential as an invasive pest.</title>
        <authorList>
            <person name="Cucini C."/>
            <person name="Boschi S."/>
            <person name="Funari R."/>
            <person name="Cardaioli E."/>
            <person name="Iannotti N."/>
            <person name="Marturano G."/>
            <person name="Paoli F."/>
            <person name="Bruttini M."/>
            <person name="Carapelli A."/>
            <person name="Frati F."/>
            <person name="Nardi F."/>
        </authorList>
    </citation>
    <scope>NUCLEOTIDE SEQUENCE [LARGE SCALE GENOMIC DNA]</scope>
    <source>
        <strain evidence="2">DMR45628</strain>
    </source>
</reference>
<dbReference type="Proteomes" id="UP001458880">
    <property type="component" value="Unassembled WGS sequence"/>
</dbReference>
<name>A0AAW1JC28_POPJA</name>
<gene>
    <name evidence="2" type="ORF">QE152_g31231</name>
</gene>
<evidence type="ECO:0000256" key="1">
    <source>
        <dbReference type="SAM" id="MobiDB-lite"/>
    </source>
</evidence>
<feature type="compositionally biased region" description="Polar residues" evidence="1">
    <location>
        <begin position="1"/>
        <end position="23"/>
    </location>
</feature>
<feature type="region of interest" description="Disordered" evidence="1">
    <location>
        <begin position="1"/>
        <end position="82"/>
    </location>
</feature>
<organism evidence="2 3">
    <name type="scientific">Popillia japonica</name>
    <name type="common">Japanese beetle</name>
    <dbReference type="NCBI Taxonomy" id="7064"/>
    <lineage>
        <taxon>Eukaryota</taxon>
        <taxon>Metazoa</taxon>
        <taxon>Ecdysozoa</taxon>
        <taxon>Arthropoda</taxon>
        <taxon>Hexapoda</taxon>
        <taxon>Insecta</taxon>
        <taxon>Pterygota</taxon>
        <taxon>Neoptera</taxon>
        <taxon>Endopterygota</taxon>
        <taxon>Coleoptera</taxon>
        <taxon>Polyphaga</taxon>
        <taxon>Scarabaeiformia</taxon>
        <taxon>Scarabaeidae</taxon>
        <taxon>Rutelinae</taxon>
        <taxon>Popillia</taxon>
    </lineage>
</organism>
<feature type="compositionally biased region" description="Low complexity" evidence="1">
    <location>
        <begin position="58"/>
        <end position="82"/>
    </location>
</feature>
<dbReference type="AlphaFoldDB" id="A0AAW1JC28"/>
<protein>
    <submittedName>
        <fullName evidence="2">Uncharacterized protein</fullName>
    </submittedName>
</protein>
<evidence type="ECO:0000313" key="3">
    <source>
        <dbReference type="Proteomes" id="UP001458880"/>
    </source>
</evidence>